<dbReference type="EMBL" id="SZON01000418">
    <property type="protein sequence ID" value="TKI96025.1"/>
    <property type="molecule type" value="Genomic_DNA"/>
</dbReference>
<name>A0A4U3B3Z6_9BACI</name>
<accession>A0A4U3B3Z6</accession>
<evidence type="ECO:0000313" key="1">
    <source>
        <dbReference type="EMBL" id="TKI96025.1"/>
    </source>
</evidence>
<organism evidence="1 2">
    <name type="scientific">Bacillus wiedmannii</name>
    <dbReference type="NCBI Taxonomy" id="1890302"/>
    <lineage>
        <taxon>Bacteria</taxon>
        <taxon>Bacillati</taxon>
        <taxon>Bacillota</taxon>
        <taxon>Bacilli</taxon>
        <taxon>Bacillales</taxon>
        <taxon>Bacillaceae</taxon>
        <taxon>Bacillus</taxon>
        <taxon>Bacillus cereus group</taxon>
    </lineage>
</organism>
<evidence type="ECO:0000313" key="2">
    <source>
        <dbReference type="Proteomes" id="UP000305222"/>
    </source>
</evidence>
<reference evidence="1 2" key="1">
    <citation type="journal article" date="2019" name="Environ. Microbiol.">
        <title>An active ?-lactamase is a part of an orchestrated cell wall stress resistance network of Bacillus subtilis and related rhizosphere species.</title>
        <authorList>
            <person name="Bucher T."/>
            <person name="Keren-Paz A."/>
            <person name="Hausser J."/>
            <person name="Olender T."/>
            <person name="Cytryn E."/>
            <person name="Kolodkin-Gal I."/>
        </authorList>
    </citation>
    <scope>NUCLEOTIDE SEQUENCE [LARGE SCALE GENOMIC DNA]</scope>
    <source>
        <strain evidence="1 2">I5</strain>
    </source>
</reference>
<gene>
    <name evidence="1" type="ORF">FC699_11725</name>
</gene>
<dbReference type="AlphaFoldDB" id="A0A4U3B3Z6"/>
<sequence>MPQDPIRPGDPLQPQDPHIPIVVNTWGISSAGVIQSGNTVLHSQFRFLPQDPIRPQDPS</sequence>
<protein>
    <submittedName>
        <fullName evidence="1">Uncharacterized protein</fullName>
    </submittedName>
</protein>
<dbReference type="Proteomes" id="UP000305222">
    <property type="component" value="Unassembled WGS sequence"/>
</dbReference>
<proteinExistence type="predicted"/>
<comment type="caution">
    <text evidence="1">The sequence shown here is derived from an EMBL/GenBank/DDBJ whole genome shotgun (WGS) entry which is preliminary data.</text>
</comment>